<dbReference type="EMBL" id="MU394372">
    <property type="protein sequence ID" value="KAI6082380.1"/>
    <property type="molecule type" value="Genomic_DNA"/>
</dbReference>
<comment type="caution">
    <text evidence="1">The sequence shown here is derived from an EMBL/GenBank/DDBJ whole genome shotgun (WGS) entry which is preliminary data.</text>
</comment>
<organism evidence="1 2">
    <name type="scientific">Hypoxylon rubiginosum</name>
    <dbReference type="NCBI Taxonomy" id="110542"/>
    <lineage>
        <taxon>Eukaryota</taxon>
        <taxon>Fungi</taxon>
        <taxon>Dikarya</taxon>
        <taxon>Ascomycota</taxon>
        <taxon>Pezizomycotina</taxon>
        <taxon>Sordariomycetes</taxon>
        <taxon>Xylariomycetidae</taxon>
        <taxon>Xylariales</taxon>
        <taxon>Hypoxylaceae</taxon>
        <taxon>Hypoxylon</taxon>
    </lineage>
</organism>
<accession>A0ACC0CPQ3</accession>
<protein>
    <submittedName>
        <fullName evidence="1">Uncharacterized protein</fullName>
    </submittedName>
</protein>
<name>A0ACC0CPQ3_9PEZI</name>
<evidence type="ECO:0000313" key="2">
    <source>
        <dbReference type="Proteomes" id="UP001497680"/>
    </source>
</evidence>
<dbReference type="Proteomes" id="UP001497680">
    <property type="component" value="Unassembled WGS sequence"/>
</dbReference>
<gene>
    <name evidence="1" type="ORF">F4821DRAFT_216070</name>
</gene>
<reference evidence="1 2" key="1">
    <citation type="journal article" date="2022" name="New Phytol.">
        <title>Ecological generalism drives hyperdiversity of secondary metabolite gene clusters in xylarialean endophytes.</title>
        <authorList>
            <person name="Franco M.E.E."/>
            <person name="Wisecaver J.H."/>
            <person name="Arnold A.E."/>
            <person name="Ju Y.M."/>
            <person name="Slot J.C."/>
            <person name="Ahrendt S."/>
            <person name="Moore L.P."/>
            <person name="Eastman K.E."/>
            <person name="Scott K."/>
            <person name="Konkel Z."/>
            <person name="Mondo S.J."/>
            <person name="Kuo A."/>
            <person name="Hayes R.D."/>
            <person name="Haridas S."/>
            <person name="Andreopoulos B."/>
            <person name="Riley R."/>
            <person name="LaButti K."/>
            <person name="Pangilinan J."/>
            <person name="Lipzen A."/>
            <person name="Amirebrahimi M."/>
            <person name="Yan J."/>
            <person name="Adam C."/>
            <person name="Keymanesh K."/>
            <person name="Ng V."/>
            <person name="Louie K."/>
            <person name="Northen T."/>
            <person name="Drula E."/>
            <person name="Henrissat B."/>
            <person name="Hsieh H.M."/>
            <person name="Youens-Clark K."/>
            <person name="Lutzoni F."/>
            <person name="Miadlikowska J."/>
            <person name="Eastwood D.C."/>
            <person name="Hamelin R.C."/>
            <person name="Grigoriev I.V."/>
            <person name="U'Ren J.M."/>
        </authorList>
    </citation>
    <scope>NUCLEOTIDE SEQUENCE [LARGE SCALE GENOMIC DNA]</scope>
    <source>
        <strain evidence="1 2">ER1909</strain>
    </source>
</reference>
<proteinExistence type="predicted"/>
<keyword evidence="2" id="KW-1185">Reference proteome</keyword>
<sequence length="286" mass="31940">MTDPSSPLLWSVIIPTTGAVTAISVAHTFTIYATAYRAAPIEIITFMDALESSALENESYDSDVAKVQRLEDKVRLGRLLRQIRKCSDDLRDELNKLIIPGDGTEGDSESDSENGSTLRTSARLLWANHRKQLENKVRRLDMLRTRFLVSYMGIIAAMANQPVKHAERAVPKEVEKAVHHHQTPVRPIMPKALTDSIKHRPPPRRLSTQSMGHHEKPGTPHPMGWIGVVAELQSSPLMHQRRTSIERSMRSPPPMSPLGSPLALTPQMENSRFRGSSVDSIPEDKI</sequence>
<evidence type="ECO:0000313" key="1">
    <source>
        <dbReference type="EMBL" id="KAI6082380.1"/>
    </source>
</evidence>